<dbReference type="EMBL" id="JBHGPK010000007">
    <property type="protein sequence ID" value="MFC2251503.1"/>
    <property type="molecule type" value="Genomic_DNA"/>
</dbReference>
<sequence length="204" mass="21548">VSLADLIVLGGNAAVEQAARQAGQDVAVPFAPGRTDASQEQTDVESFAVLEPVADGFRNYLKTTYSVPAEGLLVDRAQLLGLTAPELTVLVGGLRVLGANAGGSQHGVLTDRPGVLTTDFFVNLLDMGTAWKATSAAEDVFEGRDRATGEVKWTGTRADLVFGSNSQLRALAEVYASDDAKAQFVADFVAAWTKVMNADRFDLI</sequence>
<dbReference type="Pfam" id="PF00141">
    <property type="entry name" value="peroxidase"/>
    <property type="match status" value="1"/>
</dbReference>
<evidence type="ECO:0000256" key="2">
    <source>
        <dbReference type="ARBA" id="ARBA00022559"/>
    </source>
</evidence>
<keyword evidence="6" id="KW-0408">Iron</keyword>
<protein>
    <submittedName>
        <fullName evidence="10">Peroxidase family protein</fullName>
    </submittedName>
</protein>
<keyword evidence="7" id="KW-0376">Hydrogen peroxide</keyword>
<evidence type="ECO:0000256" key="8">
    <source>
        <dbReference type="ARBA" id="ARBA00049145"/>
    </source>
</evidence>
<organism evidence="10 11">
    <name type="scientific">Labrys neptuniae</name>
    <dbReference type="NCBI Taxonomy" id="376174"/>
    <lineage>
        <taxon>Bacteria</taxon>
        <taxon>Pseudomonadati</taxon>
        <taxon>Pseudomonadota</taxon>
        <taxon>Alphaproteobacteria</taxon>
        <taxon>Hyphomicrobiales</taxon>
        <taxon>Xanthobacteraceae</taxon>
        <taxon>Labrys</taxon>
    </lineage>
</organism>
<gene>
    <name evidence="10" type="ORF">ACETRX_17860</name>
</gene>
<evidence type="ECO:0000256" key="7">
    <source>
        <dbReference type="ARBA" id="ARBA00023324"/>
    </source>
</evidence>
<dbReference type="GO" id="GO:0004601">
    <property type="term" value="F:peroxidase activity"/>
    <property type="evidence" value="ECO:0007669"/>
    <property type="project" value="UniProtKB-KW"/>
</dbReference>
<reference evidence="10 11" key="1">
    <citation type="submission" date="2024-09" db="EMBL/GenBank/DDBJ databases">
        <title>Description of Labrys sedimenti sp. nov., isolated from a diclofenac-degrading enrichment culture, and genome-based reclassification of Labrys portucalensis as a later heterotypic synonym of Labrys neptuniae.</title>
        <authorList>
            <person name="Tancsics A."/>
            <person name="Csepanyi A."/>
        </authorList>
    </citation>
    <scope>NUCLEOTIDE SEQUENCE [LARGE SCALE GENOMIC DNA]</scope>
    <source>
        <strain evidence="10 11">LMG 23412</strain>
    </source>
</reference>
<keyword evidence="4" id="KW-0479">Metal-binding</keyword>
<evidence type="ECO:0000256" key="1">
    <source>
        <dbReference type="ARBA" id="ARBA00001970"/>
    </source>
</evidence>
<dbReference type="InterPro" id="IPR002016">
    <property type="entry name" value="Haem_peroxidase"/>
</dbReference>
<keyword evidence="3" id="KW-0349">Heme</keyword>
<keyword evidence="2 10" id="KW-0575">Peroxidase</keyword>
<comment type="cofactor">
    <cofactor evidence="1">
        <name>heme b</name>
        <dbReference type="ChEBI" id="CHEBI:60344"/>
    </cofactor>
</comment>
<comment type="catalytic activity">
    <reaction evidence="8">
        <text>2 H2O2 = O2 + 2 H2O</text>
        <dbReference type="Rhea" id="RHEA:20309"/>
        <dbReference type="ChEBI" id="CHEBI:15377"/>
        <dbReference type="ChEBI" id="CHEBI:15379"/>
        <dbReference type="ChEBI" id="CHEBI:16240"/>
        <dbReference type="EC" id="1.11.1.21"/>
    </reaction>
</comment>
<feature type="non-terminal residue" evidence="10">
    <location>
        <position position="1"/>
    </location>
</feature>
<evidence type="ECO:0000256" key="3">
    <source>
        <dbReference type="ARBA" id="ARBA00022617"/>
    </source>
</evidence>
<feature type="domain" description="Plant heme peroxidase family profile" evidence="9">
    <location>
        <begin position="1"/>
        <end position="178"/>
    </location>
</feature>
<evidence type="ECO:0000256" key="5">
    <source>
        <dbReference type="ARBA" id="ARBA00023002"/>
    </source>
</evidence>
<accession>A0ABV6ZH88</accession>
<evidence type="ECO:0000259" key="9">
    <source>
        <dbReference type="Pfam" id="PF00141"/>
    </source>
</evidence>
<evidence type="ECO:0000313" key="11">
    <source>
        <dbReference type="Proteomes" id="UP001595190"/>
    </source>
</evidence>
<dbReference type="Gene3D" id="1.10.420.10">
    <property type="entry name" value="Peroxidase, domain 2"/>
    <property type="match status" value="1"/>
</dbReference>
<dbReference type="SUPFAM" id="SSF48113">
    <property type="entry name" value="Heme-dependent peroxidases"/>
    <property type="match status" value="1"/>
</dbReference>
<evidence type="ECO:0000256" key="6">
    <source>
        <dbReference type="ARBA" id="ARBA00023004"/>
    </source>
</evidence>
<comment type="caution">
    <text evidence="10">The sequence shown here is derived from an EMBL/GenBank/DDBJ whole genome shotgun (WGS) entry which is preliminary data.</text>
</comment>
<name>A0ABV6ZH88_9HYPH</name>
<evidence type="ECO:0000313" key="10">
    <source>
        <dbReference type="EMBL" id="MFC2251503.1"/>
    </source>
</evidence>
<proteinExistence type="predicted"/>
<dbReference type="InterPro" id="IPR010255">
    <property type="entry name" value="Haem_peroxidase_sf"/>
</dbReference>
<dbReference type="RefSeq" id="WP_394311988.1">
    <property type="nucleotide sequence ID" value="NZ_JBHGPK010000007.1"/>
</dbReference>
<evidence type="ECO:0000256" key="4">
    <source>
        <dbReference type="ARBA" id="ARBA00022723"/>
    </source>
</evidence>
<dbReference type="InterPro" id="IPR000763">
    <property type="entry name" value="Catalase_peroxidase"/>
</dbReference>
<dbReference type="Gene3D" id="1.10.520.10">
    <property type="match status" value="1"/>
</dbReference>
<keyword evidence="5" id="KW-0560">Oxidoreductase</keyword>
<dbReference type="PANTHER" id="PTHR30555">
    <property type="entry name" value="HYDROPEROXIDASE I, BIFUNCTIONAL CATALASE-PEROXIDASE"/>
    <property type="match status" value="1"/>
</dbReference>
<dbReference type="PANTHER" id="PTHR30555:SF0">
    <property type="entry name" value="CATALASE-PEROXIDASE"/>
    <property type="match status" value="1"/>
</dbReference>
<dbReference type="Proteomes" id="UP001595190">
    <property type="component" value="Unassembled WGS sequence"/>
</dbReference>